<protein>
    <submittedName>
        <fullName evidence="1">Uncharacterized protein</fullName>
    </submittedName>
</protein>
<name>T1GSY8_MEGSC</name>
<reference evidence="2" key="1">
    <citation type="submission" date="2013-02" db="EMBL/GenBank/DDBJ databases">
        <authorList>
            <person name="Hughes D."/>
        </authorList>
    </citation>
    <scope>NUCLEOTIDE SEQUENCE</scope>
    <source>
        <strain>Durham</strain>
        <strain evidence="2">NC isolate 2 -- Noor lab</strain>
    </source>
</reference>
<organism evidence="1 2">
    <name type="scientific">Megaselia scalaris</name>
    <name type="common">Humpbacked fly</name>
    <name type="synonym">Phora scalaris</name>
    <dbReference type="NCBI Taxonomy" id="36166"/>
    <lineage>
        <taxon>Eukaryota</taxon>
        <taxon>Metazoa</taxon>
        <taxon>Ecdysozoa</taxon>
        <taxon>Arthropoda</taxon>
        <taxon>Hexapoda</taxon>
        <taxon>Insecta</taxon>
        <taxon>Pterygota</taxon>
        <taxon>Neoptera</taxon>
        <taxon>Endopterygota</taxon>
        <taxon>Diptera</taxon>
        <taxon>Brachycera</taxon>
        <taxon>Muscomorpha</taxon>
        <taxon>Platypezoidea</taxon>
        <taxon>Phoridae</taxon>
        <taxon>Megaseliini</taxon>
        <taxon>Megaselia</taxon>
    </lineage>
</organism>
<dbReference type="AlphaFoldDB" id="T1GSY8"/>
<proteinExistence type="predicted"/>
<keyword evidence="2" id="KW-1185">Reference proteome</keyword>
<evidence type="ECO:0000313" key="2">
    <source>
        <dbReference type="Proteomes" id="UP000015102"/>
    </source>
</evidence>
<dbReference type="Proteomes" id="UP000015102">
    <property type="component" value="Unassembled WGS sequence"/>
</dbReference>
<dbReference type="EMBL" id="CAQQ02393607">
    <property type="status" value="NOT_ANNOTATED_CDS"/>
    <property type="molecule type" value="Genomic_DNA"/>
</dbReference>
<sequence length="85" mass="10081">MACKSRMRFVRNMFTISGWPYRRYISWLYHNLHRYKPQKLYGVSSFQKQLTTAHKQQSSKGRRIRYGRRGGSCAKATICYKGVVV</sequence>
<evidence type="ECO:0000313" key="1">
    <source>
        <dbReference type="EnsemblMetazoa" id="MESCA006803-PA"/>
    </source>
</evidence>
<dbReference type="EnsemblMetazoa" id="MESCA006803-RA">
    <property type="protein sequence ID" value="MESCA006803-PA"/>
    <property type="gene ID" value="MESCA006803"/>
</dbReference>
<reference evidence="1" key="2">
    <citation type="submission" date="2015-06" db="UniProtKB">
        <authorList>
            <consortium name="EnsemblMetazoa"/>
        </authorList>
    </citation>
    <scope>IDENTIFICATION</scope>
</reference>
<accession>T1GSY8</accession>
<dbReference type="HOGENOM" id="CLU_2515220_0_0_1"/>